<dbReference type="AlphaFoldDB" id="A0A4P5NPD5"/>
<dbReference type="Proteomes" id="UP000315095">
    <property type="component" value="Unassembled WGS sequence"/>
</dbReference>
<reference evidence="2" key="1">
    <citation type="submission" date="2017-01" db="EMBL/GenBank/DDBJ databases">
        <title>Komagataeibacter sp. MSKU9 whole genome sequencing project.</title>
        <authorList>
            <person name="Matsutani M."/>
            <person name="Naloka K."/>
            <person name="Theeragool G."/>
            <person name="Yakushi T."/>
            <person name="Matsushita K."/>
        </authorList>
    </citation>
    <scope>NUCLEOTIDE SEQUENCE [LARGE SCALE GENOMIC DNA]</scope>
    <source>
        <strain evidence="2">MSKU9</strain>
    </source>
</reference>
<dbReference type="Gene3D" id="1.10.10.60">
    <property type="entry name" value="Homeodomain-like"/>
    <property type="match status" value="1"/>
</dbReference>
<evidence type="ECO:0008006" key="3">
    <source>
        <dbReference type="Google" id="ProtNLM"/>
    </source>
</evidence>
<dbReference type="InterPro" id="IPR009057">
    <property type="entry name" value="Homeodomain-like_sf"/>
</dbReference>
<evidence type="ECO:0000313" key="2">
    <source>
        <dbReference type="Proteomes" id="UP000315095"/>
    </source>
</evidence>
<evidence type="ECO:0000313" key="1">
    <source>
        <dbReference type="EMBL" id="GCE83488.1"/>
    </source>
</evidence>
<protein>
    <recommendedName>
        <fullName evidence="3">HTH tetR-type domain-containing protein</fullName>
    </recommendedName>
</protein>
<sequence>MVRTGRPREFDRDKAIDAATSLFWAQGYEPPPDPYQDLLGNISPSNLHAAFGSKEACSGKSYSDTW</sequence>
<name>A0A4P5NPD5_9PROT</name>
<keyword evidence="2" id="KW-1185">Reference proteome</keyword>
<dbReference type="SUPFAM" id="SSF46689">
    <property type="entry name" value="Homeodomain-like"/>
    <property type="match status" value="1"/>
</dbReference>
<gene>
    <name evidence="1" type="ORF">MSKU9_1629</name>
</gene>
<comment type="caution">
    <text evidence="1">The sequence shown here is derived from an EMBL/GenBank/DDBJ whole genome shotgun (WGS) entry which is preliminary data.</text>
</comment>
<accession>A0A4P5P2Z1</accession>
<dbReference type="EMBL" id="BDLU01000033">
    <property type="protein sequence ID" value="GCE83488.1"/>
    <property type="molecule type" value="Genomic_DNA"/>
</dbReference>
<accession>A0A4P5NPD5</accession>
<proteinExistence type="predicted"/>
<organism evidence="1 2">
    <name type="scientific">Komagataeibacter diospyri</name>
    <dbReference type="NCBI Taxonomy" id="1932662"/>
    <lineage>
        <taxon>Bacteria</taxon>
        <taxon>Pseudomonadati</taxon>
        <taxon>Pseudomonadota</taxon>
        <taxon>Alphaproteobacteria</taxon>
        <taxon>Acetobacterales</taxon>
        <taxon>Acetobacteraceae</taxon>
        <taxon>Komagataeibacter</taxon>
    </lineage>
</organism>